<evidence type="ECO:0000256" key="1">
    <source>
        <dbReference type="SAM" id="Phobius"/>
    </source>
</evidence>
<dbReference type="BioCyc" id="DPIE1322246:BN4_RS01085-MONOMER"/>
<dbReference type="STRING" id="1322246.BN4_10206"/>
<feature type="domain" description="AsmA" evidence="2">
    <location>
        <begin position="14"/>
        <end position="275"/>
    </location>
</feature>
<keyword evidence="4" id="KW-1185">Reference proteome</keyword>
<dbReference type="InterPro" id="IPR052894">
    <property type="entry name" value="AsmA-related"/>
</dbReference>
<dbReference type="KEGG" id="dpi:BN4_10206"/>
<protein>
    <submittedName>
        <fullName evidence="3">Putative AsmA family protein</fullName>
    </submittedName>
</protein>
<dbReference type="EMBL" id="FO203427">
    <property type="protein sequence ID" value="CCH47446.1"/>
    <property type="molecule type" value="Genomic_DNA"/>
</dbReference>
<dbReference type="Proteomes" id="UP000011724">
    <property type="component" value="Chromosome"/>
</dbReference>
<proteinExistence type="predicted"/>
<name>M1WJ83_PSEP2</name>
<dbReference type="PANTHER" id="PTHR30441">
    <property type="entry name" value="DUF748 DOMAIN-CONTAINING PROTEIN"/>
    <property type="match status" value="1"/>
</dbReference>
<dbReference type="RefSeq" id="WP_015413501.1">
    <property type="nucleotide sequence ID" value="NC_020409.1"/>
</dbReference>
<dbReference type="AlphaFoldDB" id="M1WJ83"/>
<dbReference type="HOGENOM" id="CLU_290978_0_0_7"/>
<keyword evidence="1" id="KW-0812">Transmembrane</keyword>
<dbReference type="eggNOG" id="COG2982">
    <property type="taxonomic scope" value="Bacteria"/>
</dbReference>
<dbReference type="PANTHER" id="PTHR30441:SF4">
    <property type="entry name" value="PROTEIN ASMA"/>
    <property type="match status" value="1"/>
</dbReference>
<accession>M1WJ83</accession>
<organism evidence="3 4">
    <name type="scientific">Pseudodesulfovibrio piezophilus (strain DSM 21447 / JCM 15486 / C1TLV30)</name>
    <name type="common">Desulfovibrio piezophilus</name>
    <dbReference type="NCBI Taxonomy" id="1322246"/>
    <lineage>
        <taxon>Bacteria</taxon>
        <taxon>Pseudomonadati</taxon>
        <taxon>Thermodesulfobacteriota</taxon>
        <taxon>Desulfovibrionia</taxon>
        <taxon>Desulfovibrionales</taxon>
        <taxon>Desulfovibrionaceae</taxon>
    </lineage>
</organism>
<reference evidence="3 4" key="1">
    <citation type="journal article" date="2013" name="PLoS ONE">
        <title>The first genomic and proteomic characterization of a deep-sea sulfate reducer: insights into the piezophilic lifestyle of Desulfovibrio piezophilus.</title>
        <authorList>
            <person name="Pradel N."/>
            <person name="Ji B."/>
            <person name="Gimenez G."/>
            <person name="Talla E."/>
            <person name="Lenoble P."/>
            <person name="Garel M."/>
            <person name="Tamburini C."/>
            <person name="Fourquet P."/>
            <person name="Lebrun R."/>
            <person name="Bertin P."/>
            <person name="Denis Y."/>
            <person name="Pophillat M."/>
            <person name="Barbe V."/>
            <person name="Ollivier B."/>
            <person name="Dolla A."/>
        </authorList>
    </citation>
    <scope>NUCLEOTIDE SEQUENCE [LARGE SCALE GENOMIC DNA]</scope>
    <source>
        <strain evidence="4">DSM 10523 / SB164P1</strain>
    </source>
</reference>
<gene>
    <name evidence="3" type="ordered locus">BN4_10206</name>
</gene>
<keyword evidence="1" id="KW-1133">Transmembrane helix</keyword>
<keyword evidence="1" id="KW-0472">Membrane</keyword>
<evidence type="ECO:0000313" key="3">
    <source>
        <dbReference type="EMBL" id="CCH47446.1"/>
    </source>
</evidence>
<reference evidence="4" key="2">
    <citation type="journal article" date="2013" name="Stand. Genomic Sci.">
        <title>Complete genome sequence of Desulfocapsa sulfexigens, a marine deltaproteobacterium specialized in disproportionating inorganic sulfur compounds.</title>
        <authorList>
            <person name="Finster K.W."/>
            <person name="Kjeldsen K.U."/>
            <person name="Kube M."/>
            <person name="Reinhardt R."/>
            <person name="Mussmann M."/>
            <person name="Amann R."/>
            <person name="Schreiber L."/>
        </authorList>
    </citation>
    <scope>NUCLEOTIDE SEQUENCE [LARGE SCALE GENOMIC DNA]</scope>
    <source>
        <strain evidence="4">DSM 10523 / SB164P1</strain>
    </source>
</reference>
<evidence type="ECO:0000259" key="2">
    <source>
        <dbReference type="Pfam" id="PF05170"/>
    </source>
</evidence>
<dbReference type="OrthoDB" id="5437768at2"/>
<sequence length="1055" mass="116227">MKIFKRFAVLLAEIFAFGVMAIAALLLWASYYVDTDEFRSQFIASVEQYIGQPISLHGELNIALYPTLSLEILGLALDGPPEMGEVPLVELDTVHLSVRLLPLFDKRIEIRTIVVEGMNVHVVKRRNGEFNYQALLAKQRNRSSNNVSVDGKAFTVSLSGLEVVGALFDYWDVQTDDRLVLSEMALRTGTIKKGVPVPFTAKSALIWEAGDLKSHVTLQGFLHLGEAEEHFRLDGATLTASFEGGFLPQGAHPGELTANVSVDFDESKLKLDKLHVRFLGLEGEGNLETDNWTHDLRGFGHFRILPFAFDSTLQRYLPEYTLPLGKENQLADFSTDFEVNEAGFIMDGAVFTLADQVIKGDLGIHSFSHPWFSFDLEANTIDFDSYIPRDREGGRESVIWENIPIKELSSLAAKGQFSLEQGTIEGHSLRGLKLKLDTTQADLSAVFSASCDSYESLEANFKFHINPKFEQKRLMVGGEGDVVISSDERGFPFLETSSLKIGGQGALKAAFTLETAEYGLAEPIVNALQHLQGTVDFLQKAGTGALMHKSKVHLLRYSDMNGTLSFRPKEAHKEDSLLLDTRFSFRESGQTPKTFRLQGGGPVSLSLKDFIFRSNNLKMSGDTSGIFLSDSPDQVSFKGTMAFDSNKGISSLHKVTLQGLGATLSGDINFIDSKAATKTQGLFHLSVGDFRKILSILLGHPVQIADEKILKKMVLKGDFVVEDERFALNNIEGEVDDIPLSGMISGKGYISPSLSFSLKAGDFDLDKYLSLSSESPIEGKLDGSDHDSSPVALPLGFLRQLDGQGEIFFESFKLADVLAQNLEARLQARNGVIHISEISGQLHGGLVSGDWTGRAGKILETHLKLRVEKMQVGPLLEDMAGRDYVRGTTALDFDLTSSGRTDSDIVLNLNGKAWGEIREGSFKFTGYDTSTKPTQPESSRYDKQPAEAKLRRTIFKKAFAFFSVRDGVFTIDDYKLEAPPLLESKGTGQFSLPANTINVSIQNDFVAIPSVTINIVGKLSDPEVKVPTVKSLNETVLNILTLPEKSFKFLRDLFK</sequence>
<feature type="domain" description="AsmA" evidence="2">
    <location>
        <begin position="728"/>
        <end position="923"/>
    </location>
</feature>
<evidence type="ECO:0000313" key="4">
    <source>
        <dbReference type="Proteomes" id="UP000011724"/>
    </source>
</evidence>
<dbReference type="InterPro" id="IPR007844">
    <property type="entry name" value="AsmA"/>
</dbReference>
<dbReference type="GO" id="GO:0090313">
    <property type="term" value="P:regulation of protein targeting to membrane"/>
    <property type="evidence" value="ECO:0007669"/>
    <property type="project" value="TreeGrafter"/>
</dbReference>
<feature type="transmembrane region" description="Helical" evidence="1">
    <location>
        <begin position="7"/>
        <end position="31"/>
    </location>
</feature>
<dbReference type="Pfam" id="PF05170">
    <property type="entry name" value="AsmA"/>
    <property type="match status" value="2"/>
</dbReference>
<dbReference type="PATRIC" id="fig|879567.3.peg.214"/>
<dbReference type="GO" id="GO:0005886">
    <property type="term" value="C:plasma membrane"/>
    <property type="evidence" value="ECO:0007669"/>
    <property type="project" value="TreeGrafter"/>
</dbReference>